<dbReference type="KEGG" id="nani:NCTC12227_01949"/>
<evidence type="ECO:0000256" key="2">
    <source>
        <dbReference type="SAM" id="SignalP"/>
    </source>
</evidence>
<keyword evidence="2" id="KW-0732">Signal</keyword>
<evidence type="ECO:0000313" key="4">
    <source>
        <dbReference type="Proteomes" id="UP000268229"/>
    </source>
</evidence>
<proteinExistence type="predicted"/>
<gene>
    <name evidence="3" type="ORF">NCTC12227_01949</name>
</gene>
<feature type="signal peptide" evidence="2">
    <location>
        <begin position="1"/>
        <end position="18"/>
    </location>
</feature>
<dbReference type="EMBL" id="LR134516">
    <property type="protein sequence ID" value="VEJ22170.1"/>
    <property type="molecule type" value="Genomic_DNA"/>
</dbReference>
<feature type="chain" id="PRO_5030037430" evidence="2">
    <location>
        <begin position="19"/>
        <end position="107"/>
    </location>
</feature>
<dbReference type="AlphaFoldDB" id="A0A1X3CIL8"/>
<dbReference type="RefSeq" id="WP_085390561.1">
    <property type="nucleotide sequence ID" value="NZ_JBGNXI010000003.1"/>
</dbReference>
<evidence type="ECO:0000313" key="3">
    <source>
        <dbReference type="EMBL" id="VEJ22170.1"/>
    </source>
</evidence>
<dbReference type="OrthoDB" id="8606541at2"/>
<keyword evidence="4" id="KW-1185">Reference proteome</keyword>
<reference evidence="3 4" key="1">
    <citation type="submission" date="2018-12" db="EMBL/GenBank/DDBJ databases">
        <authorList>
            <consortium name="Pathogen Informatics"/>
        </authorList>
    </citation>
    <scope>NUCLEOTIDE SEQUENCE [LARGE SCALE GENOMIC DNA]</scope>
    <source>
        <strain evidence="3 4">NCTC12227</strain>
    </source>
</reference>
<evidence type="ECO:0000256" key="1">
    <source>
        <dbReference type="SAM" id="Coils"/>
    </source>
</evidence>
<accession>A0A1X3CIL8</accession>
<feature type="coiled-coil region" evidence="1">
    <location>
        <begin position="46"/>
        <end position="80"/>
    </location>
</feature>
<dbReference type="Gene3D" id="1.20.120.330">
    <property type="entry name" value="Nucleotidyltransferases domain 2"/>
    <property type="match status" value="1"/>
</dbReference>
<dbReference type="Proteomes" id="UP000268229">
    <property type="component" value="Chromosome"/>
</dbReference>
<sequence>MKKLIVLTLLAVSPLAFADNAADELLSAQAAYRDALKAQSTGGNRIATLQSELSAAQSRLKQAQADVVGLQEKLHKETAAQAQADNVFQAASKRLDAAWKAARTTSN</sequence>
<name>A0A1X3CIL8_9NEIS</name>
<organism evidence="3 4">
    <name type="scientific">Neisseria animaloris</name>
    <dbReference type="NCBI Taxonomy" id="326522"/>
    <lineage>
        <taxon>Bacteria</taxon>
        <taxon>Pseudomonadati</taxon>
        <taxon>Pseudomonadota</taxon>
        <taxon>Betaproteobacteria</taxon>
        <taxon>Neisseriales</taxon>
        <taxon>Neisseriaceae</taxon>
        <taxon>Neisseria</taxon>
    </lineage>
</organism>
<keyword evidence="1" id="KW-0175">Coiled coil</keyword>
<protein>
    <submittedName>
        <fullName evidence="3">Periplasmic protein</fullName>
    </submittedName>
</protein>